<proteinExistence type="predicted"/>
<feature type="region of interest" description="Disordered" evidence="1">
    <location>
        <begin position="33"/>
        <end position="78"/>
    </location>
</feature>
<organism evidence="2">
    <name type="scientific">Panicum hallii</name>
    <dbReference type="NCBI Taxonomy" id="206008"/>
    <lineage>
        <taxon>Eukaryota</taxon>
        <taxon>Viridiplantae</taxon>
        <taxon>Streptophyta</taxon>
        <taxon>Embryophyta</taxon>
        <taxon>Tracheophyta</taxon>
        <taxon>Spermatophyta</taxon>
        <taxon>Magnoliopsida</taxon>
        <taxon>Liliopsida</taxon>
        <taxon>Poales</taxon>
        <taxon>Poaceae</taxon>
        <taxon>PACMAD clade</taxon>
        <taxon>Panicoideae</taxon>
        <taxon>Panicodae</taxon>
        <taxon>Paniceae</taxon>
        <taxon>Panicinae</taxon>
        <taxon>Panicum</taxon>
        <taxon>Panicum sect. Panicum</taxon>
    </lineage>
</organism>
<gene>
    <name evidence="2" type="ORF">PAHAL_1G198200</name>
</gene>
<evidence type="ECO:0000313" key="2">
    <source>
        <dbReference type="EMBL" id="PAN05352.1"/>
    </source>
</evidence>
<accession>A0A2S3GNF2</accession>
<dbReference type="AlphaFoldDB" id="A0A2S3GNF2"/>
<sequence length="108" mass="11646">MSSSMRVQIWGGRALAIMEAAARGVRVQGEVGRCRSREGPPRVTGGARPPCAASGHLGRRCGEPRRRRTRLAASPARAAAGVPRRWRMRLAAGDPGAARLPWCCSRIF</sequence>
<name>A0A2S3GNF2_9POAL</name>
<dbReference type="Proteomes" id="UP000243499">
    <property type="component" value="Chromosome 1"/>
</dbReference>
<dbReference type="EMBL" id="CM008046">
    <property type="protein sequence ID" value="PAN05352.1"/>
    <property type="molecule type" value="Genomic_DNA"/>
</dbReference>
<protein>
    <submittedName>
        <fullName evidence="2">Uncharacterized protein</fullName>
    </submittedName>
</protein>
<dbReference type="Gramene" id="PAN05352">
    <property type="protein sequence ID" value="PAN05352"/>
    <property type="gene ID" value="PAHAL_1G198200"/>
</dbReference>
<reference evidence="2" key="1">
    <citation type="submission" date="2018-04" db="EMBL/GenBank/DDBJ databases">
        <title>WGS assembly of Panicum hallii.</title>
        <authorList>
            <person name="Lovell J."/>
            <person name="Jenkins J."/>
            <person name="Lowry D."/>
            <person name="Mamidi S."/>
            <person name="Sreedasyam A."/>
            <person name="Weng X."/>
            <person name="Barry K."/>
            <person name="Bonette J."/>
            <person name="Campitelli B."/>
            <person name="Daum C."/>
            <person name="Gordon S."/>
            <person name="Gould B."/>
            <person name="Lipzen A."/>
            <person name="Macqueen A."/>
            <person name="Palacio-Mejia J."/>
            <person name="Plott C."/>
            <person name="Shakirov E."/>
            <person name="Shu S."/>
            <person name="Yoshinaga Y."/>
            <person name="Zane M."/>
            <person name="Rokhsar D."/>
            <person name="Grimwood J."/>
            <person name="Schmutz J."/>
            <person name="Juenger T."/>
        </authorList>
    </citation>
    <scope>NUCLEOTIDE SEQUENCE [LARGE SCALE GENOMIC DNA]</scope>
    <source>
        <strain evidence="2">FIL2</strain>
    </source>
</reference>
<evidence type="ECO:0000256" key="1">
    <source>
        <dbReference type="SAM" id="MobiDB-lite"/>
    </source>
</evidence>